<gene>
    <name evidence="2" type="ORF">DCW38_06830</name>
</gene>
<comment type="caution">
    <text evidence="2">The sequence shown here is derived from an EMBL/GenBank/DDBJ whole genome shotgun (WGS) entry which is preliminary data.</text>
</comment>
<reference evidence="2 3" key="1">
    <citation type="journal article" date="2018" name="Nat. Biotechnol.">
        <title>A standardized bacterial taxonomy based on genome phylogeny substantially revises the tree of life.</title>
        <authorList>
            <person name="Parks D.H."/>
            <person name="Chuvochina M."/>
            <person name="Waite D.W."/>
            <person name="Rinke C."/>
            <person name="Skarshewski A."/>
            <person name="Chaumeil P.A."/>
            <person name="Hugenholtz P."/>
        </authorList>
    </citation>
    <scope>NUCLEOTIDE SEQUENCE [LARGE SCALE GENOMIC DNA]</scope>
    <source>
        <strain evidence="2">UBA9956</strain>
    </source>
</reference>
<dbReference type="SUPFAM" id="SSF55729">
    <property type="entry name" value="Acyl-CoA N-acyltransferases (Nat)"/>
    <property type="match status" value="1"/>
</dbReference>
<dbReference type="Pfam" id="PF13302">
    <property type="entry name" value="Acetyltransf_3"/>
    <property type="match status" value="1"/>
</dbReference>
<evidence type="ECO:0000259" key="1">
    <source>
        <dbReference type="PROSITE" id="PS51186"/>
    </source>
</evidence>
<evidence type="ECO:0000313" key="2">
    <source>
        <dbReference type="EMBL" id="HAV92878.1"/>
    </source>
</evidence>
<dbReference type="Gene3D" id="3.40.630.30">
    <property type="match status" value="1"/>
</dbReference>
<sequence length="177" mass="20551">MNKRAVFLSGKKVILSPASKKDAPFIESLINSDDIRRNLAERFPRNEEAIFDTIESMNKKREIFLIICDKADNKKAGALLLHDFSWHNRRAMFTINVSPDFQGKGFGYESSKLLIDYAFKNLQVHKICLEVYAFNKKAVNMYKKLGFVLEGRFKKHSFKDGKYVDLLFMSLLNKDEK</sequence>
<evidence type="ECO:0000313" key="3">
    <source>
        <dbReference type="Proteomes" id="UP000264062"/>
    </source>
</evidence>
<dbReference type="AlphaFoldDB" id="A0A350HBG2"/>
<dbReference type="CDD" id="cd04301">
    <property type="entry name" value="NAT_SF"/>
    <property type="match status" value="1"/>
</dbReference>
<protein>
    <recommendedName>
        <fullName evidence="1">N-acetyltransferase domain-containing protein</fullName>
    </recommendedName>
</protein>
<dbReference type="InterPro" id="IPR000182">
    <property type="entry name" value="GNAT_dom"/>
</dbReference>
<dbReference type="PANTHER" id="PTHR43415:SF5">
    <property type="entry name" value="ACETYLTRANSFERASE"/>
    <property type="match status" value="1"/>
</dbReference>
<proteinExistence type="predicted"/>
<name>A0A350HBG2_UNCW3</name>
<dbReference type="Proteomes" id="UP000264062">
    <property type="component" value="Unassembled WGS sequence"/>
</dbReference>
<dbReference type="GO" id="GO:0016747">
    <property type="term" value="F:acyltransferase activity, transferring groups other than amino-acyl groups"/>
    <property type="evidence" value="ECO:0007669"/>
    <property type="project" value="InterPro"/>
</dbReference>
<dbReference type="PANTHER" id="PTHR43415">
    <property type="entry name" value="SPERMIDINE N(1)-ACETYLTRANSFERASE"/>
    <property type="match status" value="1"/>
</dbReference>
<accession>A0A350HBG2</accession>
<dbReference type="PROSITE" id="PS51186">
    <property type="entry name" value="GNAT"/>
    <property type="match status" value="1"/>
</dbReference>
<organism evidence="2 3">
    <name type="scientific">candidate division WOR-3 bacterium</name>
    <dbReference type="NCBI Taxonomy" id="2052148"/>
    <lineage>
        <taxon>Bacteria</taxon>
        <taxon>Bacteria division WOR-3</taxon>
    </lineage>
</organism>
<feature type="domain" description="N-acetyltransferase" evidence="1">
    <location>
        <begin position="13"/>
        <end position="170"/>
    </location>
</feature>
<dbReference type="EMBL" id="DMZY01000199">
    <property type="protein sequence ID" value="HAV92878.1"/>
    <property type="molecule type" value="Genomic_DNA"/>
</dbReference>
<dbReference type="InterPro" id="IPR016181">
    <property type="entry name" value="Acyl_CoA_acyltransferase"/>
</dbReference>